<dbReference type="CDD" id="cd00833">
    <property type="entry name" value="PKS"/>
    <property type="match status" value="1"/>
</dbReference>
<dbReference type="SMART" id="SM01294">
    <property type="entry name" value="PKS_PP_betabranch"/>
    <property type="match status" value="1"/>
</dbReference>
<feature type="domain" description="Ketosynthase family 3 (KS3)" evidence="5">
    <location>
        <begin position="36"/>
        <end position="469"/>
    </location>
</feature>
<keyword evidence="1" id="KW-0808">Transferase</keyword>
<dbReference type="Pfam" id="PF02801">
    <property type="entry name" value="Ketoacyl-synt_C"/>
    <property type="match status" value="1"/>
</dbReference>
<dbReference type="PANTHER" id="PTHR43775">
    <property type="entry name" value="FATTY ACID SYNTHASE"/>
    <property type="match status" value="1"/>
</dbReference>
<evidence type="ECO:0000259" key="4">
    <source>
        <dbReference type="PROSITE" id="PS50075"/>
    </source>
</evidence>
<keyword evidence="2" id="KW-0511">Multifunctional enzyme</keyword>
<evidence type="ECO:0000259" key="5">
    <source>
        <dbReference type="PROSITE" id="PS52004"/>
    </source>
</evidence>
<evidence type="ECO:0000256" key="2">
    <source>
        <dbReference type="ARBA" id="ARBA00023268"/>
    </source>
</evidence>
<dbReference type="InterPro" id="IPR014030">
    <property type="entry name" value="Ketoacyl_synth_N"/>
</dbReference>
<dbReference type="Pfam" id="PF22621">
    <property type="entry name" value="CurL-like_PKS_C"/>
    <property type="match status" value="1"/>
</dbReference>
<dbReference type="SMART" id="SM00825">
    <property type="entry name" value="PKS_KS"/>
    <property type="match status" value="1"/>
</dbReference>
<dbReference type="InterPro" id="IPR036736">
    <property type="entry name" value="ACP-like_sf"/>
</dbReference>
<dbReference type="AlphaFoldDB" id="A0A5P2AWE8"/>
<dbReference type="RefSeq" id="WP_150270834.1">
    <property type="nucleotide sequence ID" value="NZ_CP029194.1"/>
</dbReference>
<reference evidence="6 7" key="1">
    <citation type="submission" date="2018-05" db="EMBL/GenBank/DDBJ databases">
        <title>Streptomyces venezuelae.</title>
        <authorList>
            <person name="Kim W."/>
            <person name="Lee N."/>
            <person name="Cho B.-K."/>
        </authorList>
    </citation>
    <scope>NUCLEOTIDE SEQUENCE [LARGE SCALE GENOMIC DNA]</scope>
    <source>
        <strain evidence="6 7">ATCC 15068</strain>
    </source>
</reference>
<dbReference type="InterPro" id="IPR020841">
    <property type="entry name" value="PKS_Beta-ketoAc_synthase_dom"/>
</dbReference>
<protein>
    <submittedName>
        <fullName evidence="6">Beta-ketoacyl synthase</fullName>
    </submittedName>
</protein>
<dbReference type="SUPFAM" id="SSF47336">
    <property type="entry name" value="ACP-like"/>
    <property type="match status" value="1"/>
</dbReference>
<dbReference type="Pfam" id="PF00109">
    <property type="entry name" value="ketoacyl-synt"/>
    <property type="match status" value="1"/>
</dbReference>
<dbReference type="EMBL" id="CP029194">
    <property type="protein sequence ID" value="QES22533.1"/>
    <property type="molecule type" value="Genomic_DNA"/>
</dbReference>
<dbReference type="InterPro" id="IPR016039">
    <property type="entry name" value="Thiolase-like"/>
</dbReference>
<dbReference type="GO" id="GO:0004315">
    <property type="term" value="F:3-oxoacyl-[acyl-carrier-protein] synthase activity"/>
    <property type="evidence" value="ECO:0007669"/>
    <property type="project" value="InterPro"/>
</dbReference>
<dbReference type="GO" id="GO:0006633">
    <property type="term" value="P:fatty acid biosynthetic process"/>
    <property type="evidence" value="ECO:0007669"/>
    <property type="project" value="InterPro"/>
</dbReference>
<keyword evidence="3" id="KW-0012">Acyltransferase</keyword>
<gene>
    <name evidence="6" type="ORF">DEJ46_28365</name>
</gene>
<proteinExistence type="predicted"/>
<dbReference type="Gene3D" id="3.30.70.3290">
    <property type="match status" value="2"/>
</dbReference>
<sequence length="796" mass="82360">MATGPDTAALRQVIQDQLKLSRRLKDRVAELEARTHAPVAVVGTAMRLPGGIDTPEAYRTFLYAPDPDTRALGPIPEDRTGLRSVYHPERGKEGHSYVDRAGFLDDIASFDAAFFGISQREAETMDPQQRMLLEVAWEALERGGIAARRQDRLPMGVFVGVMASEYGRRFVHDGDYTRIDPYHSTGGGHCFVAGRISYALGLSGPATSVDTACSSSLVAIHQAVRALRGGECDYALAGGANLILGPDLMVSLCQGEALSPGGRSRSFLADADGYGRGEGVGMVALMRLDDALAQGHPVLAVVRGSAVNHDGASSGFTVPSGPAQQEVIRAALADARVAPGSVGYIEAHGTGTALGDPIEVGALDAVLGTGAGERPAPVALGSVKARIGHLEAAAGIAGVLKLVLMLGDGTVPAGAQPGDGRLNPLIPWDRIALTVPREAAPWPGAPEERTAGISAFGLSGTNAHAVLSSYRPAPAAPADVPADHPELLTLSAKDPRALAELSGRVQEALTGLDAAGVASLCHTLRAGRVHFGHRLAVVGTDAAALADALASGQADGVRSADRVILETGADTAALDGALTELARHFPGLGEATGKEGTPAARLRAVLTLLGIKTTLAGGDTAAPGARITAGGQVLTLVGDAPEDAPRLLTEALAALYRGGAPLRLDRLGAPGAVFTDAPTYPFQRKRFWIEETAPEPSHPVAVAVTPTRTVPLDRAEIGAYLTTELAAVLKADCGLDPDVPFCDVGGDSFTAMLLTKSVEQQYGVDLPTLDCPVEMPVADLLDHLSDQVCVAMGVDK</sequence>
<dbReference type="InterPro" id="IPR050091">
    <property type="entry name" value="PKS_NRPS_Biosynth_Enz"/>
</dbReference>
<accession>A0A5P2AWE8</accession>
<dbReference type="PANTHER" id="PTHR43775:SF51">
    <property type="entry name" value="INACTIVE PHENOLPHTHIOCEROL SYNTHESIS POLYKETIDE SYNTHASE TYPE I PKS1-RELATED"/>
    <property type="match status" value="1"/>
</dbReference>
<dbReference type="PROSITE" id="PS50075">
    <property type="entry name" value="CARRIER"/>
    <property type="match status" value="1"/>
</dbReference>
<dbReference type="PROSITE" id="PS52004">
    <property type="entry name" value="KS3_2"/>
    <property type="match status" value="1"/>
</dbReference>
<dbReference type="InterPro" id="IPR009081">
    <property type="entry name" value="PP-bd_ACP"/>
</dbReference>
<dbReference type="OrthoDB" id="9778690at2"/>
<evidence type="ECO:0000256" key="3">
    <source>
        <dbReference type="ARBA" id="ARBA00023315"/>
    </source>
</evidence>
<organism evidence="6 7">
    <name type="scientific">Streptomyces venezuelae</name>
    <dbReference type="NCBI Taxonomy" id="54571"/>
    <lineage>
        <taxon>Bacteria</taxon>
        <taxon>Bacillati</taxon>
        <taxon>Actinomycetota</taxon>
        <taxon>Actinomycetes</taxon>
        <taxon>Kitasatosporales</taxon>
        <taxon>Streptomycetaceae</taxon>
        <taxon>Streptomyces</taxon>
    </lineage>
</organism>
<dbReference type="Gene3D" id="1.10.1200.10">
    <property type="entry name" value="ACP-like"/>
    <property type="match status" value="1"/>
</dbReference>
<evidence type="ECO:0000313" key="6">
    <source>
        <dbReference type="EMBL" id="QES22533.1"/>
    </source>
</evidence>
<dbReference type="Gene3D" id="3.40.47.10">
    <property type="match status" value="1"/>
</dbReference>
<dbReference type="GO" id="GO:0004312">
    <property type="term" value="F:fatty acid synthase activity"/>
    <property type="evidence" value="ECO:0007669"/>
    <property type="project" value="TreeGrafter"/>
</dbReference>
<dbReference type="Proteomes" id="UP000324106">
    <property type="component" value="Chromosome"/>
</dbReference>
<dbReference type="PROSITE" id="PS00606">
    <property type="entry name" value="KS3_1"/>
    <property type="match status" value="1"/>
</dbReference>
<dbReference type="Pfam" id="PF00550">
    <property type="entry name" value="PP-binding"/>
    <property type="match status" value="1"/>
</dbReference>
<dbReference type="SUPFAM" id="SSF53901">
    <property type="entry name" value="Thiolase-like"/>
    <property type="match status" value="1"/>
</dbReference>
<dbReference type="InterPro" id="IPR018201">
    <property type="entry name" value="Ketoacyl_synth_AS"/>
</dbReference>
<evidence type="ECO:0000256" key="1">
    <source>
        <dbReference type="ARBA" id="ARBA00022679"/>
    </source>
</evidence>
<name>A0A5P2AWE8_STRVZ</name>
<dbReference type="InterPro" id="IPR014031">
    <property type="entry name" value="Ketoacyl_synth_C"/>
</dbReference>
<evidence type="ECO:0000313" key="7">
    <source>
        <dbReference type="Proteomes" id="UP000324106"/>
    </source>
</evidence>
<feature type="domain" description="Carrier" evidence="4">
    <location>
        <begin position="712"/>
        <end position="788"/>
    </location>
</feature>